<dbReference type="SMART" id="SM00129">
    <property type="entry name" value="KISc"/>
    <property type="match status" value="1"/>
</dbReference>
<dbReference type="PANTHER" id="PTHR47968">
    <property type="entry name" value="CENTROMERE PROTEIN E"/>
    <property type="match status" value="1"/>
</dbReference>
<dbReference type="Proteomes" id="UP000716291">
    <property type="component" value="Unassembled WGS sequence"/>
</dbReference>
<feature type="coiled-coil region" evidence="10">
    <location>
        <begin position="421"/>
        <end position="458"/>
    </location>
</feature>
<dbReference type="CDD" id="cd23649">
    <property type="entry name" value="Khc_CBD_cc"/>
    <property type="match status" value="1"/>
</dbReference>
<dbReference type="PROSITE" id="PS50067">
    <property type="entry name" value="KINESIN_MOTOR_2"/>
    <property type="match status" value="1"/>
</dbReference>
<dbReference type="Gene3D" id="3.40.850.10">
    <property type="entry name" value="Kinesin motor domain"/>
    <property type="match status" value="1"/>
</dbReference>
<evidence type="ECO:0000256" key="6">
    <source>
        <dbReference type="ARBA" id="ARBA00023054"/>
    </source>
</evidence>
<evidence type="ECO:0000256" key="3">
    <source>
        <dbReference type="ARBA" id="ARBA00022701"/>
    </source>
</evidence>
<keyword evidence="5 9" id="KW-0067">ATP-binding</keyword>
<protein>
    <recommendedName>
        <fullName evidence="12">Kinesin motor domain-containing protein</fullName>
    </recommendedName>
</protein>
<keyword evidence="2" id="KW-0963">Cytoplasm</keyword>
<sequence length="904" mass="102861">MSGFNIKVVCRFRPQNKLEIDKGGIPTIEIDENGTEVILKGETIGRFTFDKVFGMDTTQKDVFDYSIKSVVDDVTAGYNSTVFVYGQTGSGKSFTMMGADINDKNTKGITPRIIEQVFTRINDAPSNIKFTVKVSYMEIYMERVRDLFNPSNDNLTVYEDKAQGVYVNGLYEICVANRDEAYQVIKMGSSNQAITYTNINTKNSHSHSIMVITIIQKNIDTGATKSSKIFLVDLASLKKVGKTNSSRQALEETKKVNKSLSTLHMVINSLADGKSGHIPYCNSKLTHILRESLGGNSRTTFIINCSPSSYNEADIISTLRLGVQAKAIKNKAMVNADLSFSKLKALLKKTKTETITFQNYIAAFESEENFQRSGNASPEDKWDMLDEINNYDFTTLPSAPNFKTIADDTSQPTTPFVMLENDELEESLKREKKLMNQLAEKETELKNREKLLESLKEEICFYKDQKLSLHQENKQMMTELTELRMQFEGLSFKCKEKEINGGSLKETDESVSLSIDEAATIRCYLSDALTSLDQQKKTIDSLQEENQALETNKVELESYIEKLEQDCKTLEKNEVECESYLVKLEQSHMALERNKVERESRLKKLEQDYKAIEKNKIERESHLEKLEQDYKALLNRTVETSRENENEETISALKERFDSRNKIQQQEIEELRLEVVELKQVISKKTEDILKLSQDLQSMKEANNSLLDIHSECEEKINHMHKAMDENSANLTAINETLMSKLQLSYEKVAELEAAKNEVQEKYDNDLKASNSKAQQQKVAILEQNLKCLRSVHVQVVEQNSCLKKEISMAERKLSARNEHIKKLEVLLQGAQEKLLNQYQKFEEELNLLRALLEQAKSSRSQNVMPVNFARIAKPLRGGGAASTACQTNIPASSTERRKHGSWI</sequence>
<organism evidence="13 14">
    <name type="scientific">Rhizopus oryzae</name>
    <name type="common">Mucormycosis agent</name>
    <name type="synonym">Rhizopus arrhizus var. delemar</name>
    <dbReference type="NCBI Taxonomy" id="64495"/>
    <lineage>
        <taxon>Eukaryota</taxon>
        <taxon>Fungi</taxon>
        <taxon>Fungi incertae sedis</taxon>
        <taxon>Mucoromycota</taxon>
        <taxon>Mucoromycotina</taxon>
        <taxon>Mucoromycetes</taxon>
        <taxon>Mucorales</taxon>
        <taxon>Mucorineae</taxon>
        <taxon>Rhizopodaceae</taxon>
        <taxon>Rhizopus</taxon>
    </lineage>
</organism>
<dbReference type="InterPro" id="IPR036961">
    <property type="entry name" value="Kinesin_motor_dom_sf"/>
</dbReference>
<feature type="coiled-coil region" evidence="10">
    <location>
        <begin position="742"/>
        <end position="769"/>
    </location>
</feature>
<dbReference type="AlphaFoldDB" id="A0A9P7BRA2"/>
<evidence type="ECO:0000256" key="2">
    <source>
        <dbReference type="ARBA" id="ARBA00022490"/>
    </source>
</evidence>
<dbReference type="GO" id="GO:0007018">
    <property type="term" value="P:microtubule-based movement"/>
    <property type="evidence" value="ECO:0007669"/>
    <property type="project" value="InterPro"/>
</dbReference>
<dbReference type="SUPFAM" id="SSF52540">
    <property type="entry name" value="P-loop containing nucleoside triphosphate hydrolases"/>
    <property type="match status" value="1"/>
</dbReference>
<keyword evidence="14" id="KW-1185">Reference proteome</keyword>
<dbReference type="InterPro" id="IPR001752">
    <property type="entry name" value="Kinesin_motor_dom"/>
</dbReference>
<feature type="binding site" evidence="9">
    <location>
        <begin position="86"/>
        <end position="93"/>
    </location>
    <ligand>
        <name>ATP</name>
        <dbReference type="ChEBI" id="CHEBI:30616"/>
    </ligand>
</feature>
<evidence type="ECO:0000313" key="13">
    <source>
        <dbReference type="EMBL" id="KAG1306332.1"/>
    </source>
</evidence>
<dbReference type="GO" id="GO:0008017">
    <property type="term" value="F:microtubule binding"/>
    <property type="evidence" value="ECO:0007669"/>
    <property type="project" value="InterPro"/>
</dbReference>
<feature type="coiled-coil region" evidence="10">
    <location>
        <begin position="821"/>
        <end position="859"/>
    </location>
</feature>
<evidence type="ECO:0000256" key="8">
    <source>
        <dbReference type="ARBA" id="ARBA00023212"/>
    </source>
</evidence>
<dbReference type="EMBL" id="JAANQT010001155">
    <property type="protein sequence ID" value="KAG1306332.1"/>
    <property type="molecule type" value="Genomic_DNA"/>
</dbReference>
<comment type="subcellular location">
    <subcellularLocation>
        <location evidence="1">Cytoplasm</location>
        <location evidence="1">Cytoskeleton</location>
    </subcellularLocation>
</comment>
<evidence type="ECO:0000256" key="4">
    <source>
        <dbReference type="ARBA" id="ARBA00022741"/>
    </source>
</evidence>
<keyword evidence="7 9" id="KW-0505">Motor protein</keyword>
<evidence type="ECO:0000256" key="9">
    <source>
        <dbReference type="PROSITE-ProRule" id="PRU00283"/>
    </source>
</evidence>
<dbReference type="InterPro" id="IPR027417">
    <property type="entry name" value="P-loop_NTPase"/>
</dbReference>
<evidence type="ECO:0000259" key="12">
    <source>
        <dbReference type="PROSITE" id="PS50067"/>
    </source>
</evidence>
<proteinExistence type="inferred from homology"/>
<evidence type="ECO:0000256" key="5">
    <source>
        <dbReference type="ARBA" id="ARBA00022840"/>
    </source>
</evidence>
<feature type="coiled-coil region" evidence="10">
    <location>
        <begin position="525"/>
        <end position="702"/>
    </location>
</feature>
<keyword evidence="6 10" id="KW-0175">Coiled coil</keyword>
<evidence type="ECO:0000313" key="14">
    <source>
        <dbReference type="Proteomes" id="UP000716291"/>
    </source>
</evidence>
<evidence type="ECO:0000256" key="1">
    <source>
        <dbReference type="ARBA" id="ARBA00004245"/>
    </source>
</evidence>
<comment type="similarity">
    <text evidence="9">Belongs to the TRAFAC class myosin-kinesin ATPase superfamily. Kinesin family.</text>
</comment>
<evidence type="ECO:0000256" key="11">
    <source>
        <dbReference type="SAM" id="MobiDB-lite"/>
    </source>
</evidence>
<evidence type="ECO:0000256" key="7">
    <source>
        <dbReference type="ARBA" id="ARBA00023175"/>
    </source>
</evidence>
<keyword evidence="4 9" id="KW-0547">Nucleotide-binding</keyword>
<dbReference type="PRINTS" id="PR00380">
    <property type="entry name" value="KINESINHEAVY"/>
</dbReference>
<dbReference type="Pfam" id="PF00225">
    <property type="entry name" value="Kinesin"/>
    <property type="match status" value="1"/>
</dbReference>
<dbReference type="InterPro" id="IPR027640">
    <property type="entry name" value="Kinesin-like_fam"/>
</dbReference>
<dbReference type="InterPro" id="IPR059182">
    <property type="entry name" value="Khc_C"/>
</dbReference>
<evidence type="ECO:0000256" key="10">
    <source>
        <dbReference type="SAM" id="Coils"/>
    </source>
</evidence>
<accession>A0A9P7BRA2</accession>
<name>A0A9P7BRA2_RHIOR</name>
<feature type="compositionally biased region" description="Polar residues" evidence="11">
    <location>
        <begin position="884"/>
        <end position="894"/>
    </location>
</feature>
<keyword evidence="8" id="KW-0206">Cytoskeleton</keyword>
<dbReference type="GO" id="GO:0005524">
    <property type="term" value="F:ATP binding"/>
    <property type="evidence" value="ECO:0007669"/>
    <property type="project" value="UniProtKB-UniRule"/>
</dbReference>
<keyword evidence="3" id="KW-0493">Microtubule</keyword>
<gene>
    <name evidence="13" type="ORF">G6F64_007679</name>
</gene>
<feature type="region of interest" description="Disordered" evidence="11">
    <location>
        <begin position="879"/>
        <end position="904"/>
    </location>
</feature>
<dbReference type="PANTHER" id="PTHR47968:SF75">
    <property type="entry name" value="CENTROMERE-ASSOCIATED PROTEIN E"/>
    <property type="match status" value="1"/>
</dbReference>
<dbReference type="GO" id="GO:0003777">
    <property type="term" value="F:microtubule motor activity"/>
    <property type="evidence" value="ECO:0007669"/>
    <property type="project" value="InterPro"/>
</dbReference>
<feature type="domain" description="Kinesin motor" evidence="12">
    <location>
        <begin position="5"/>
        <end position="328"/>
    </location>
</feature>
<reference evidence="13" key="1">
    <citation type="journal article" date="2020" name="Microb. Genom.">
        <title>Genetic diversity of clinical and environmental Mucorales isolates obtained from an investigation of mucormycosis cases among solid organ transplant recipients.</title>
        <authorList>
            <person name="Nguyen M.H."/>
            <person name="Kaul D."/>
            <person name="Muto C."/>
            <person name="Cheng S.J."/>
            <person name="Richter R.A."/>
            <person name="Bruno V.M."/>
            <person name="Liu G."/>
            <person name="Beyhan S."/>
            <person name="Sundermann A.J."/>
            <person name="Mounaud S."/>
            <person name="Pasculle A.W."/>
            <person name="Nierman W.C."/>
            <person name="Driscoll E."/>
            <person name="Cumbie R."/>
            <person name="Clancy C.J."/>
            <person name="Dupont C.L."/>
        </authorList>
    </citation>
    <scope>NUCLEOTIDE SEQUENCE</scope>
    <source>
        <strain evidence="13">GL11</strain>
    </source>
</reference>
<comment type="caution">
    <text evidence="13">The sequence shown here is derived from an EMBL/GenBank/DDBJ whole genome shotgun (WGS) entry which is preliminary data.</text>
</comment>